<dbReference type="GO" id="GO:0006886">
    <property type="term" value="P:intracellular protein transport"/>
    <property type="evidence" value="ECO:0007669"/>
    <property type="project" value="TreeGrafter"/>
</dbReference>
<feature type="compositionally biased region" description="Low complexity" evidence="1">
    <location>
        <begin position="261"/>
        <end position="271"/>
    </location>
</feature>
<feature type="region of interest" description="Disordered" evidence="1">
    <location>
        <begin position="336"/>
        <end position="389"/>
    </location>
</feature>
<dbReference type="InterPro" id="IPR029071">
    <property type="entry name" value="Ubiquitin-like_domsf"/>
</dbReference>
<dbReference type="GO" id="GO:0005737">
    <property type="term" value="C:cytoplasm"/>
    <property type="evidence" value="ECO:0007669"/>
    <property type="project" value="TreeGrafter"/>
</dbReference>
<proteinExistence type="predicted"/>
<dbReference type="AlphaFoldDB" id="A0A8D9ENJ6"/>
<protein>
    <submittedName>
        <fullName evidence="2">Tether containing UBX domain for GLUT4</fullName>
    </submittedName>
</protein>
<organism evidence="2">
    <name type="scientific">Cacopsylla melanoneura</name>
    <dbReference type="NCBI Taxonomy" id="428564"/>
    <lineage>
        <taxon>Eukaryota</taxon>
        <taxon>Metazoa</taxon>
        <taxon>Ecdysozoa</taxon>
        <taxon>Arthropoda</taxon>
        <taxon>Hexapoda</taxon>
        <taxon>Insecta</taxon>
        <taxon>Pterygota</taxon>
        <taxon>Neoptera</taxon>
        <taxon>Paraneoptera</taxon>
        <taxon>Hemiptera</taxon>
        <taxon>Sternorrhyncha</taxon>
        <taxon>Psylloidea</taxon>
        <taxon>Psyllidae</taxon>
        <taxon>Psyllinae</taxon>
        <taxon>Cacopsylla</taxon>
    </lineage>
</organism>
<dbReference type="PANTHER" id="PTHR46467:SF1">
    <property type="entry name" value="TETHER CONTAINING UBX DOMAIN FOR GLUT4"/>
    <property type="match status" value="1"/>
</dbReference>
<name>A0A8D9ENJ6_9HEMI</name>
<dbReference type="PANTHER" id="PTHR46467">
    <property type="entry name" value="TETHER CONTAINING UBX DOMAIN FOR GLUT4"/>
    <property type="match status" value="1"/>
</dbReference>
<accession>A0A8D9ENJ6</accession>
<sequence>MSSRETPGSRKDPQPGPSNRPEPSSLNSIAIAFPKEPKSGPCSKLDLLTNEQIDNYLSIETLAQYEFSGDRHLLFFDLHEIEVVTPPSENNVEDVDDTFFELSKGEAQRLLRDIIRTRDQLENGQLMTKAMRDLNAAKRTLATLYQYNYSVVRLHLPGGLVMQALFKPLENIGKVKAFVRTLLREPDLDFYIYFTPPKQILQDSSTLLDLHCVPTSNFYFGVQDDTPSIAHPSPQGGLQQEITPCDVDMQCVASNDRSQIKSESGGSKSEGATIKSEGVVIKSEGASEGSLEWAQTSGKTLGGQSVEVESYFKADVLEKHMVKRSLADAKAAEFRKSRNPALNFMNDEESSDLPSLPSSSKSSQVTPAVPKGPRTSQDKIPKWFKPGGK</sequence>
<reference evidence="2" key="1">
    <citation type="submission" date="2021-05" db="EMBL/GenBank/DDBJ databases">
        <authorList>
            <person name="Alioto T."/>
            <person name="Alioto T."/>
            <person name="Gomez Garrido J."/>
        </authorList>
    </citation>
    <scope>NUCLEOTIDE SEQUENCE</scope>
</reference>
<dbReference type="GO" id="GO:0012506">
    <property type="term" value="C:vesicle membrane"/>
    <property type="evidence" value="ECO:0007669"/>
    <property type="project" value="TreeGrafter"/>
</dbReference>
<feature type="region of interest" description="Disordered" evidence="1">
    <location>
        <begin position="1"/>
        <end position="29"/>
    </location>
</feature>
<dbReference type="EMBL" id="HBUF01557093">
    <property type="protein sequence ID" value="CAG6760618.1"/>
    <property type="molecule type" value="Transcribed_RNA"/>
</dbReference>
<feature type="compositionally biased region" description="Low complexity" evidence="1">
    <location>
        <begin position="352"/>
        <end position="363"/>
    </location>
</feature>
<feature type="region of interest" description="Disordered" evidence="1">
    <location>
        <begin position="256"/>
        <end position="276"/>
    </location>
</feature>
<evidence type="ECO:0000313" key="2">
    <source>
        <dbReference type="EMBL" id="CAG6760618.1"/>
    </source>
</evidence>
<dbReference type="GO" id="GO:0005634">
    <property type="term" value="C:nucleus"/>
    <property type="evidence" value="ECO:0007669"/>
    <property type="project" value="TreeGrafter"/>
</dbReference>
<dbReference type="SUPFAM" id="SSF54236">
    <property type="entry name" value="Ubiquitin-like"/>
    <property type="match status" value="1"/>
</dbReference>
<dbReference type="GO" id="GO:0042593">
    <property type="term" value="P:glucose homeostasis"/>
    <property type="evidence" value="ECO:0007669"/>
    <property type="project" value="TreeGrafter"/>
</dbReference>
<dbReference type="CDD" id="cd16118">
    <property type="entry name" value="UBX2_UBXN9"/>
    <property type="match status" value="1"/>
</dbReference>
<evidence type="ECO:0000256" key="1">
    <source>
        <dbReference type="SAM" id="MobiDB-lite"/>
    </source>
</evidence>